<organism evidence="9 10">
    <name type="scientific">Tamaricihabitans halophyticus</name>
    <dbReference type="NCBI Taxonomy" id="1262583"/>
    <lineage>
        <taxon>Bacteria</taxon>
        <taxon>Bacillati</taxon>
        <taxon>Actinomycetota</taxon>
        <taxon>Actinomycetes</taxon>
        <taxon>Pseudonocardiales</taxon>
        <taxon>Pseudonocardiaceae</taxon>
        <taxon>Tamaricihabitans</taxon>
    </lineage>
</organism>
<reference evidence="9 10" key="1">
    <citation type="submission" date="2019-03" db="EMBL/GenBank/DDBJ databases">
        <title>Genomic Encyclopedia of Type Strains, Phase IV (KMG-IV): sequencing the most valuable type-strain genomes for metagenomic binning, comparative biology and taxonomic classification.</title>
        <authorList>
            <person name="Goeker M."/>
        </authorList>
    </citation>
    <scope>NUCLEOTIDE SEQUENCE [LARGE SCALE GENOMIC DNA]</scope>
    <source>
        <strain evidence="9 10">DSM 45765</strain>
    </source>
</reference>
<dbReference type="PROSITE" id="PS51257">
    <property type="entry name" value="PROKAR_LIPOPROTEIN"/>
    <property type="match status" value="1"/>
</dbReference>
<dbReference type="Pfam" id="PF09084">
    <property type="entry name" value="NMT1"/>
    <property type="match status" value="1"/>
</dbReference>
<dbReference type="InterPro" id="IPR015168">
    <property type="entry name" value="SsuA/THI5"/>
</dbReference>
<keyword evidence="4 7" id="KW-0732">Signal</keyword>
<keyword evidence="3" id="KW-0813">Transport</keyword>
<gene>
    <name evidence="9" type="ORF">EV191_113104</name>
</gene>
<comment type="subcellular location">
    <subcellularLocation>
        <location evidence="1">Periplasm</location>
    </subcellularLocation>
</comment>
<dbReference type="FunFam" id="3.40.190.10:FF:000050">
    <property type="entry name" value="Sulfonate ABC transporter substrate-binding protein"/>
    <property type="match status" value="1"/>
</dbReference>
<dbReference type="RefSeq" id="WP_132879537.1">
    <property type="nucleotide sequence ID" value="NZ_SLXQ01000013.1"/>
</dbReference>
<dbReference type="CDD" id="cd13558">
    <property type="entry name" value="PBP2_SsuA_like_2"/>
    <property type="match status" value="1"/>
</dbReference>
<dbReference type="SUPFAM" id="SSF53850">
    <property type="entry name" value="Periplasmic binding protein-like II"/>
    <property type="match status" value="1"/>
</dbReference>
<comment type="similarity">
    <text evidence="2">Belongs to the bacterial solute-binding protein SsuA/TauA family.</text>
</comment>
<comment type="caution">
    <text evidence="9">The sequence shown here is derived from an EMBL/GenBank/DDBJ whole genome shotgun (WGS) entry which is preliminary data.</text>
</comment>
<sequence>MHQPLARRTFLGLLGASAVALTACGDSTVAADGSVNLSEVELTVGDQARQQRALMEAAGELEDIEFQLDWADFAAAAPLLEALTSGAIDLGIAGDAPTLNALASGANIKIVSAIRSPSQGGLALLLPRDSGIKRVADLRGRTVSPTTQGSIGHYLLLAALDEAGVAADDVRISFLEPVNANAALRSGAIDAWSTWDPYTASAEVEQGATVLRDSQGLTHGLTFLDAYQEALDDPGKRAAIRDFVERYNRSLRWALDNHDEYTRLYAELTGRPESVASAVTERAKRTGEPVTDQVVRQLQEVADNYRGFGVLRQPLTIREHVVSEL</sequence>
<evidence type="ECO:0000256" key="1">
    <source>
        <dbReference type="ARBA" id="ARBA00004418"/>
    </source>
</evidence>
<evidence type="ECO:0000313" key="10">
    <source>
        <dbReference type="Proteomes" id="UP000294911"/>
    </source>
</evidence>
<protein>
    <recommendedName>
        <fullName evidence="6">Putative aliphatic sulfonates-binding protein</fullName>
    </recommendedName>
</protein>
<dbReference type="Proteomes" id="UP000294911">
    <property type="component" value="Unassembled WGS sequence"/>
</dbReference>
<name>A0A4R2QCY6_9PSEU</name>
<dbReference type="OrthoDB" id="8195871at2"/>
<feature type="signal peptide" evidence="7">
    <location>
        <begin position="1"/>
        <end position="22"/>
    </location>
</feature>
<dbReference type="PROSITE" id="PS51318">
    <property type="entry name" value="TAT"/>
    <property type="match status" value="1"/>
</dbReference>
<evidence type="ECO:0000256" key="4">
    <source>
        <dbReference type="ARBA" id="ARBA00022729"/>
    </source>
</evidence>
<evidence type="ECO:0000256" key="2">
    <source>
        <dbReference type="ARBA" id="ARBA00010742"/>
    </source>
</evidence>
<dbReference type="AlphaFoldDB" id="A0A4R2QCY6"/>
<evidence type="ECO:0000313" key="9">
    <source>
        <dbReference type="EMBL" id="TCP46827.1"/>
    </source>
</evidence>
<dbReference type="Gene3D" id="3.40.190.10">
    <property type="entry name" value="Periplasmic binding protein-like II"/>
    <property type="match status" value="2"/>
</dbReference>
<dbReference type="EMBL" id="SLXQ01000013">
    <property type="protein sequence ID" value="TCP46827.1"/>
    <property type="molecule type" value="Genomic_DNA"/>
</dbReference>
<feature type="chain" id="PRO_5038840589" description="Putative aliphatic sulfonates-binding protein" evidence="7">
    <location>
        <begin position="23"/>
        <end position="325"/>
    </location>
</feature>
<evidence type="ECO:0000259" key="8">
    <source>
        <dbReference type="SMART" id="SM00062"/>
    </source>
</evidence>
<dbReference type="InterPro" id="IPR006311">
    <property type="entry name" value="TAT_signal"/>
</dbReference>
<dbReference type="GO" id="GO:0042626">
    <property type="term" value="F:ATPase-coupled transmembrane transporter activity"/>
    <property type="evidence" value="ECO:0007669"/>
    <property type="project" value="InterPro"/>
</dbReference>
<evidence type="ECO:0000256" key="3">
    <source>
        <dbReference type="ARBA" id="ARBA00022448"/>
    </source>
</evidence>
<accession>A0A4R2QCY6</accession>
<dbReference type="NCBIfam" id="TIGR01728">
    <property type="entry name" value="SsuA_fam"/>
    <property type="match status" value="1"/>
</dbReference>
<evidence type="ECO:0000256" key="7">
    <source>
        <dbReference type="SAM" id="SignalP"/>
    </source>
</evidence>
<dbReference type="PANTHER" id="PTHR30024:SF48">
    <property type="entry name" value="ABC TRANSPORTER SUBSTRATE-BINDING PROTEIN"/>
    <property type="match status" value="1"/>
</dbReference>
<dbReference type="GO" id="GO:0042597">
    <property type="term" value="C:periplasmic space"/>
    <property type="evidence" value="ECO:0007669"/>
    <property type="project" value="UniProtKB-SubCell"/>
</dbReference>
<dbReference type="SMART" id="SM00062">
    <property type="entry name" value="PBPb"/>
    <property type="match status" value="1"/>
</dbReference>
<feature type="domain" description="Solute-binding protein family 3/N-terminal" evidence="8">
    <location>
        <begin position="41"/>
        <end position="257"/>
    </location>
</feature>
<dbReference type="GO" id="GO:0016020">
    <property type="term" value="C:membrane"/>
    <property type="evidence" value="ECO:0007669"/>
    <property type="project" value="InterPro"/>
</dbReference>
<evidence type="ECO:0000256" key="5">
    <source>
        <dbReference type="ARBA" id="ARBA00055538"/>
    </source>
</evidence>
<keyword evidence="10" id="KW-1185">Reference proteome</keyword>
<dbReference type="PANTHER" id="PTHR30024">
    <property type="entry name" value="ALIPHATIC SULFONATES-BINDING PROTEIN-RELATED"/>
    <property type="match status" value="1"/>
</dbReference>
<dbReference type="InterPro" id="IPR010067">
    <property type="entry name" value="ABC_SsuA_sub-bd"/>
</dbReference>
<evidence type="ECO:0000256" key="6">
    <source>
        <dbReference type="ARBA" id="ARBA00070228"/>
    </source>
</evidence>
<comment type="function">
    <text evidence="5">Part of a binding-protein-dependent transport system for aliphatic sulfonates. Putative binding protein.</text>
</comment>
<proteinExistence type="inferred from homology"/>
<dbReference type="InterPro" id="IPR001638">
    <property type="entry name" value="Solute-binding_3/MltF_N"/>
</dbReference>